<dbReference type="EMBL" id="BJYA01000002">
    <property type="protein sequence ID" value="GEN44761.1"/>
    <property type="molecule type" value="Genomic_DNA"/>
</dbReference>
<accession>A0A511W1W5</accession>
<name>A0A511W1W5_9BACI</name>
<evidence type="ECO:0000256" key="1">
    <source>
        <dbReference type="SAM" id="Phobius"/>
    </source>
</evidence>
<gene>
    <name evidence="2" type="ORF">AHA02nite_05370</name>
</gene>
<comment type="caution">
    <text evidence="2">The sequence shown here is derived from an EMBL/GenBank/DDBJ whole genome shotgun (WGS) entry which is preliminary data.</text>
</comment>
<keyword evidence="1" id="KW-0812">Transmembrane</keyword>
<dbReference type="InterPro" id="IPR025620">
    <property type="entry name" value="YlaH"/>
</dbReference>
<keyword evidence="1" id="KW-0472">Membrane</keyword>
<protein>
    <submittedName>
        <fullName evidence="2">Membrane protein</fullName>
    </submittedName>
</protein>
<organism evidence="2 3">
    <name type="scientific">Alkalibacillus haloalkaliphilus</name>
    <dbReference type="NCBI Taxonomy" id="94136"/>
    <lineage>
        <taxon>Bacteria</taxon>
        <taxon>Bacillati</taxon>
        <taxon>Bacillota</taxon>
        <taxon>Bacilli</taxon>
        <taxon>Bacillales</taxon>
        <taxon>Bacillaceae</taxon>
        <taxon>Alkalibacillus</taxon>
    </lineage>
</organism>
<proteinExistence type="predicted"/>
<dbReference type="AlphaFoldDB" id="A0A511W1W5"/>
<feature type="transmembrane region" description="Helical" evidence="1">
    <location>
        <begin position="31"/>
        <end position="49"/>
    </location>
</feature>
<dbReference type="RefSeq" id="WP_146814137.1">
    <property type="nucleotide sequence ID" value="NZ_BJYA01000002.1"/>
</dbReference>
<evidence type="ECO:0000313" key="3">
    <source>
        <dbReference type="Proteomes" id="UP000321440"/>
    </source>
</evidence>
<evidence type="ECO:0000313" key="2">
    <source>
        <dbReference type="EMBL" id="GEN44761.1"/>
    </source>
</evidence>
<keyword evidence="3" id="KW-1185">Reference proteome</keyword>
<dbReference type="Proteomes" id="UP000321440">
    <property type="component" value="Unassembled WGS sequence"/>
</dbReference>
<feature type="transmembrane region" description="Helical" evidence="1">
    <location>
        <begin position="84"/>
        <end position="100"/>
    </location>
</feature>
<dbReference type="OrthoDB" id="2680377at2"/>
<dbReference type="Pfam" id="PF14036">
    <property type="entry name" value="YlaH"/>
    <property type="match status" value="1"/>
</dbReference>
<sequence length="113" mass="12848">MDTESVQAAEQHFSFAPIEKYFLVDIGGTTGFWLLFLTIAVFAVITYKLGFAKQLPVLKSLVVYIMLVIGCFLLMLFAIFSLPIVEVLIIISLVLGIYRFRLHRERKEQEASS</sequence>
<keyword evidence="1" id="KW-1133">Transmembrane helix</keyword>
<reference evidence="2 3" key="1">
    <citation type="submission" date="2019-07" db="EMBL/GenBank/DDBJ databases">
        <title>Whole genome shotgun sequence of Alkalibacillus haloalkaliphilus NBRC 103110.</title>
        <authorList>
            <person name="Hosoyama A."/>
            <person name="Uohara A."/>
            <person name="Ohji S."/>
            <person name="Ichikawa N."/>
        </authorList>
    </citation>
    <scope>NUCLEOTIDE SEQUENCE [LARGE SCALE GENOMIC DNA]</scope>
    <source>
        <strain evidence="2 3">NBRC 103110</strain>
    </source>
</reference>